<evidence type="ECO:0008006" key="4">
    <source>
        <dbReference type="Google" id="ProtNLM"/>
    </source>
</evidence>
<feature type="transmembrane region" description="Helical" evidence="1">
    <location>
        <begin position="40"/>
        <end position="65"/>
    </location>
</feature>
<organism evidence="2 3">
    <name type="scientific">Lacunisphaera limnophila</name>
    <dbReference type="NCBI Taxonomy" id="1838286"/>
    <lineage>
        <taxon>Bacteria</taxon>
        <taxon>Pseudomonadati</taxon>
        <taxon>Verrucomicrobiota</taxon>
        <taxon>Opitutia</taxon>
        <taxon>Opitutales</taxon>
        <taxon>Opitutaceae</taxon>
        <taxon>Lacunisphaera</taxon>
    </lineage>
</organism>
<evidence type="ECO:0000256" key="1">
    <source>
        <dbReference type="SAM" id="Phobius"/>
    </source>
</evidence>
<dbReference type="InterPro" id="IPR012902">
    <property type="entry name" value="N_methyl_site"/>
</dbReference>
<accession>A0A1D8AYS4</accession>
<dbReference type="AlphaFoldDB" id="A0A1D8AYS4"/>
<keyword evidence="1" id="KW-0812">Transmembrane</keyword>
<evidence type="ECO:0000313" key="2">
    <source>
        <dbReference type="EMBL" id="AOS46046.1"/>
    </source>
</evidence>
<keyword evidence="1" id="KW-1133">Transmembrane helix</keyword>
<dbReference type="Proteomes" id="UP000095228">
    <property type="component" value="Chromosome"/>
</dbReference>
<proteinExistence type="predicted"/>
<sequence>MKAEVNSYAGASLLASRGARSREQVRSHKGGHAGFTLLELLVAVTITLLIAGLMLAVTMNVLTLWRRQQAKYTQAMTAKQVLDQLEQDLQAAVHRRDTTRWLAADILDSSATLANHGWLAGPGMMKPGGGGSLRPLPEPGRGGERLIEQARFGLSGVWLRCVTTNVESGGSLPIVVAWQMARRPVTGDPVAGNPAPVRYALYRSAISSEETLVRGYDVASGNYASSNNNPYAVGAAQFRLARNVMNPGHANLIASNVVDFGCWLYVRDGGGALVRIYPGAAGDLSHQAVGQSGANDSAFPVVADVLVRILSEEGAGLIEAMESGRVVRPADQATDAAWWWSVVEAHSAVFSRRIEIKGVAQ</sequence>
<dbReference type="Pfam" id="PF07963">
    <property type="entry name" value="N_methyl"/>
    <property type="match status" value="1"/>
</dbReference>
<dbReference type="EMBL" id="CP016094">
    <property type="protein sequence ID" value="AOS46046.1"/>
    <property type="molecule type" value="Genomic_DNA"/>
</dbReference>
<dbReference type="STRING" id="1838286.Verru16b_03141"/>
<name>A0A1D8AYS4_9BACT</name>
<dbReference type="NCBIfam" id="TIGR02532">
    <property type="entry name" value="IV_pilin_GFxxxE"/>
    <property type="match status" value="1"/>
</dbReference>
<gene>
    <name evidence="2" type="ORF">Verru16b_03141</name>
</gene>
<keyword evidence="3" id="KW-1185">Reference proteome</keyword>
<dbReference type="PROSITE" id="PS00409">
    <property type="entry name" value="PROKAR_NTER_METHYL"/>
    <property type="match status" value="1"/>
</dbReference>
<dbReference type="KEGG" id="obg:Verru16b_03141"/>
<evidence type="ECO:0000313" key="3">
    <source>
        <dbReference type="Proteomes" id="UP000095228"/>
    </source>
</evidence>
<protein>
    <recommendedName>
        <fullName evidence="4">Pseudopilin GspJ</fullName>
    </recommendedName>
</protein>
<keyword evidence="1" id="KW-0472">Membrane</keyword>
<reference evidence="2 3" key="1">
    <citation type="submission" date="2016-06" db="EMBL/GenBank/DDBJ databases">
        <title>Three novel species with peptidoglycan cell walls form the new genus Lacunisphaera gen. nov. in the family Opitutaceae of the verrucomicrobial subdivision 4.</title>
        <authorList>
            <person name="Rast P."/>
            <person name="Gloeckner I."/>
            <person name="Jogler M."/>
            <person name="Boedeker C."/>
            <person name="Jeske O."/>
            <person name="Wiegand S."/>
            <person name="Reinhardt R."/>
            <person name="Schumann P."/>
            <person name="Rohde M."/>
            <person name="Spring S."/>
            <person name="Gloeckner F.O."/>
            <person name="Jogler C."/>
        </authorList>
    </citation>
    <scope>NUCLEOTIDE SEQUENCE [LARGE SCALE GENOMIC DNA]</scope>
    <source>
        <strain evidence="2 3">IG16b</strain>
    </source>
</reference>